<dbReference type="InterPro" id="IPR011006">
    <property type="entry name" value="CheY-like_superfamily"/>
</dbReference>
<dbReference type="InterPro" id="IPR016032">
    <property type="entry name" value="Sig_transdc_resp-reg_C-effctor"/>
</dbReference>
<dbReference type="CDD" id="cd06170">
    <property type="entry name" value="LuxR_C_like"/>
    <property type="match status" value="1"/>
</dbReference>
<dbReference type="SMART" id="SM00421">
    <property type="entry name" value="HTH_LUXR"/>
    <property type="match status" value="1"/>
</dbReference>
<dbReference type="SUPFAM" id="SSF46894">
    <property type="entry name" value="C-terminal effector domain of the bipartite response regulators"/>
    <property type="match status" value="1"/>
</dbReference>
<dbReference type="SMART" id="SM00448">
    <property type="entry name" value="REC"/>
    <property type="match status" value="1"/>
</dbReference>
<dbReference type="Pfam" id="PF00196">
    <property type="entry name" value="GerE"/>
    <property type="match status" value="1"/>
</dbReference>
<dbReference type="PROSITE" id="PS50110">
    <property type="entry name" value="RESPONSE_REGULATORY"/>
    <property type="match status" value="1"/>
</dbReference>
<reference evidence="9" key="1">
    <citation type="submission" date="2017-01" db="EMBL/GenBank/DDBJ databases">
        <authorList>
            <person name="Varghese N."/>
            <person name="Submissions S."/>
        </authorList>
    </citation>
    <scope>NUCLEOTIDE SEQUENCE [LARGE SCALE GENOMIC DNA]</scope>
    <source>
        <strain evidence="9">ATCC 12950</strain>
    </source>
</reference>
<evidence type="ECO:0000313" key="9">
    <source>
        <dbReference type="Proteomes" id="UP000186096"/>
    </source>
</evidence>
<evidence type="ECO:0000256" key="3">
    <source>
        <dbReference type="ARBA" id="ARBA00023125"/>
    </source>
</evidence>
<protein>
    <submittedName>
        <fullName evidence="8">Two component transcriptional regulator, LuxR family</fullName>
    </submittedName>
</protein>
<dbReference type="InterPro" id="IPR039420">
    <property type="entry name" value="WalR-like"/>
</dbReference>
<dbReference type="InterPro" id="IPR000792">
    <property type="entry name" value="Tscrpt_reg_LuxR_C"/>
</dbReference>
<evidence type="ECO:0000313" key="8">
    <source>
        <dbReference type="EMBL" id="SIR47243.1"/>
    </source>
</evidence>
<dbReference type="RefSeq" id="WP_076435100.1">
    <property type="nucleotide sequence ID" value="NZ_FTNI01000009.1"/>
</dbReference>
<dbReference type="InterPro" id="IPR001789">
    <property type="entry name" value="Sig_transdc_resp-reg_receiver"/>
</dbReference>
<feature type="domain" description="Response regulatory" evidence="7">
    <location>
        <begin position="3"/>
        <end position="119"/>
    </location>
</feature>
<name>A0A1N7B7K0_9ACTN</name>
<organism evidence="8 9">
    <name type="scientific">Microbispora rosea</name>
    <dbReference type="NCBI Taxonomy" id="58117"/>
    <lineage>
        <taxon>Bacteria</taxon>
        <taxon>Bacillati</taxon>
        <taxon>Actinomycetota</taxon>
        <taxon>Actinomycetes</taxon>
        <taxon>Streptosporangiales</taxon>
        <taxon>Streptosporangiaceae</taxon>
        <taxon>Microbispora</taxon>
    </lineage>
</organism>
<feature type="modified residue" description="4-aspartylphosphate" evidence="5">
    <location>
        <position position="54"/>
    </location>
</feature>
<dbReference type="PROSITE" id="PS00622">
    <property type="entry name" value="HTH_LUXR_1"/>
    <property type="match status" value="1"/>
</dbReference>
<dbReference type="InterPro" id="IPR058245">
    <property type="entry name" value="NreC/VraR/RcsB-like_REC"/>
</dbReference>
<feature type="domain" description="HTH luxR-type" evidence="6">
    <location>
        <begin position="151"/>
        <end position="216"/>
    </location>
</feature>
<dbReference type="GO" id="GO:0006355">
    <property type="term" value="P:regulation of DNA-templated transcription"/>
    <property type="evidence" value="ECO:0007669"/>
    <property type="project" value="InterPro"/>
</dbReference>
<keyword evidence="1 5" id="KW-0597">Phosphoprotein</keyword>
<evidence type="ECO:0000256" key="4">
    <source>
        <dbReference type="ARBA" id="ARBA00023163"/>
    </source>
</evidence>
<dbReference type="Pfam" id="PF00072">
    <property type="entry name" value="Response_reg"/>
    <property type="match status" value="1"/>
</dbReference>
<dbReference type="EMBL" id="FTNI01000009">
    <property type="protein sequence ID" value="SIR47243.1"/>
    <property type="molecule type" value="Genomic_DNA"/>
</dbReference>
<dbReference type="GO" id="GO:0000160">
    <property type="term" value="P:phosphorelay signal transduction system"/>
    <property type="evidence" value="ECO:0007669"/>
    <property type="project" value="InterPro"/>
</dbReference>
<evidence type="ECO:0000256" key="2">
    <source>
        <dbReference type="ARBA" id="ARBA00023015"/>
    </source>
</evidence>
<keyword evidence="3" id="KW-0238">DNA-binding</keyword>
<dbReference type="SUPFAM" id="SSF52172">
    <property type="entry name" value="CheY-like"/>
    <property type="match status" value="1"/>
</dbReference>
<dbReference type="PANTHER" id="PTHR43214">
    <property type="entry name" value="TWO-COMPONENT RESPONSE REGULATOR"/>
    <property type="match status" value="1"/>
</dbReference>
<evidence type="ECO:0000256" key="1">
    <source>
        <dbReference type="ARBA" id="ARBA00022553"/>
    </source>
</evidence>
<evidence type="ECO:0000259" key="6">
    <source>
        <dbReference type="PROSITE" id="PS50043"/>
    </source>
</evidence>
<proteinExistence type="predicted"/>
<dbReference type="PROSITE" id="PS50043">
    <property type="entry name" value="HTH_LUXR_2"/>
    <property type="match status" value="1"/>
</dbReference>
<accession>A0A1N7B7K0</accession>
<keyword evidence="2" id="KW-0805">Transcription regulation</keyword>
<dbReference type="PRINTS" id="PR00038">
    <property type="entry name" value="HTHLUXR"/>
</dbReference>
<dbReference type="OrthoDB" id="3866436at2"/>
<dbReference type="CDD" id="cd17535">
    <property type="entry name" value="REC_NarL-like"/>
    <property type="match status" value="1"/>
</dbReference>
<evidence type="ECO:0000259" key="7">
    <source>
        <dbReference type="PROSITE" id="PS50110"/>
    </source>
</evidence>
<evidence type="ECO:0000256" key="5">
    <source>
        <dbReference type="PROSITE-ProRule" id="PRU00169"/>
    </source>
</evidence>
<dbReference type="AlphaFoldDB" id="A0A1N7B7K0"/>
<keyword evidence="4" id="KW-0804">Transcription</keyword>
<dbReference type="GO" id="GO:0003677">
    <property type="term" value="F:DNA binding"/>
    <property type="evidence" value="ECO:0007669"/>
    <property type="project" value="UniProtKB-KW"/>
</dbReference>
<dbReference type="STRING" id="58117.SAMN05421833_109189"/>
<dbReference type="PANTHER" id="PTHR43214:SF24">
    <property type="entry name" value="TRANSCRIPTIONAL REGULATORY PROTEIN NARL-RELATED"/>
    <property type="match status" value="1"/>
</dbReference>
<sequence>MITVLLVDDQVLVRKGFGMIVNAQGDMCVAGEAGDGEQAVRLCAELRPDVVLMDVHMPGLDGIAATEQITAALPGVRVLALSMYDMDEYVVDMLRAGASGFLPKDISPEDLVESVRVVHGGESAVAPRLLTRLIGAFVRAGRPRGFAGHGAAGAVGALSEREREVLLLIGRGLSNSEIATALLLAPSTVKNHVTNVFAKIGARDRAQAVITAYESGLITPGE</sequence>
<keyword evidence="9" id="KW-1185">Reference proteome</keyword>
<dbReference type="Proteomes" id="UP000186096">
    <property type="component" value="Unassembled WGS sequence"/>
</dbReference>
<gene>
    <name evidence="8" type="ORF">SAMN05421833_109189</name>
</gene>
<dbReference type="Gene3D" id="3.40.50.2300">
    <property type="match status" value="1"/>
</dbReference>